<feature type="domain" description="HTH araC/xylS-type" evidence="4">
    <location>
        <begin position="254"/>
        <end position="352"/>
    </location>
</feature>
<dbReference type="PANTHER" id="PTHR47894:SF1">
    <property type="entry name" value="HTH-TYPE TRANSCRIPTIONAL REGULATOR VQSM"/>
    <property type="match status" value="1"/>
</dbReference>
<keyword evidence="3" id="KW-0804">Transcription</keyword>
<dbReference type="RefSeq" id="WP_149610413.1">
    <property type="nucleotide sequence ID" value="NZ_VTUX01000002.1"/>
</dbReference>
<dbReference type="Pfam" id="PF12625">
    <property type="entry name" value="Arabinose_bd"/>
    <property type="match status" value="1"/>
</dbReference>
<comment type="caution">
    <text evidence="5">The sequence shown here is derived from an EMBL/GenBank/DDBJ whole genome shotgun (WGS) entry which is preliminary data.</text>
</comment>
<dbReference type="InterPro" id="IPR009057">
    <property type="entry name" value="Homeodomain-like_sf"/>
</dbReference>
<sequence length="361" mass="40527">MNEVNIAAKKFLRLLDYLQHLGLDADGIADRAGLSARRLAALAPDDPLSGRQYSALYKEAVQEMQTLKQPLPWAAGVGSEAFALMCHCMIGERTLGDALAIAARYEKMLYPMIGHRVELEADADVASLAYHIKFTERGAALAPEHWDRADFQDTVAKASGLLVWHSLCGWLVGESLDISSVEVSAPYLNDAYRDRLAASFRCPVAFDATHNRFRFPAAQLERRVVHTTESLREFLDNTIYQLILIEREPTSTSAAIKSLISIDLPTGLPSFTEVARQLHMSESSLRRRLQHEETTYQQLKDEVRCQVAIDKLLHENSKVAELSDFLGFTEPSSFVRSFKNWTGETPRSYRDKILALRNQDG</sequence>
<keyword evidence="1" id="KW-0805">Transcription regulation</keyword>
<dbReference type="InterPro" id="IPR018060">
    <property type="entry name" value="HTH_AraC"/>
</dbReference>
<evidence type="ECO:0000256" key="3">
    <source>
        <dbReference type="ARBA" id="ARBA00023163"/>
    </source>
</evidence>
<dbReference type="PANTHER" id="PTHR47894">
    <property type="entry name" value="HTH-TYPE TRANSCRIPTIONAL REGULATOR GADX"/>
    <property type="match status" value="1"/>
</dbReference>
<gene>
    <name evidence="5" type="ORF">F0M18_05550</name>
</gene>
<evidence type="ECO:0000256" key="1">
    <source>
        <dbReference type="ARBA" id="ARBA00023015"/>
    </source>
</evidence>
<dbReference type="Pfam" id="PF12833">
    <property type="entry name" value="HTH_18"/>
    <property type="match status" value="1"/>
</dbReference>
<dbReference type="Gene3D" id="1.10.10.60">
    <property type="entry name" value="Homeodomain-like"/>
    <property type="match status" value="1"/>
</dbReference>
<evidence type="ECO:0000259" key="4">
    <source>
        <dbReference type="PROSITE" id="PS01124"/>
    </source>
</evidence>
<dbReference type="InterPro" id="IPR032687">
    <property type="entry name" value="AraC-type_N"/>
</dbReference>
<name>A0A5B0X228_9GAMM</name>
<dbReference type="GO" id="GO:0003700">
    <property type="term" value="F:DNA-binding transcription factor activity"/>
    <property type="evidence" value="ECO:0007669"/>
    <property type="project" value="InterPro"/>
</dbReference>
<dbReference type="EMBL" id="VTUX01000002">
    <property type="protein sequence ID" value="KAA1193306.1"/>
    <property type="molecule type" value="Genomic_DNA"/>
</dbReference>
<dbReference type="SMART" id="SM00342">
    <property type="entry name" value="HTH_ARAC"/>
    <property type="match status" value="1"/>
</dbReference>
<accession>A0A5B0X228</accession>
<dbReference type="PROSITE" id="PS01124">
    <property type="entry name" value="HTH_ARAC_FAMILY_2"/>
    <property type="match status" value="1"/>
</dbReference>
<organism evidence="5 6">
    <name type="scientific">Pseudohalioglobus sediminis</name>
    <dbReference type="NCBI Taxonomy" id="2606449"/>
    <lineage>
        <taxon>Bacteria</taxon>
        <taxon>Pseudomonadati</taxon>
        <taxon>Pseudomonadota</taxon>
        <taxon>Gammaproteobacteria</taxon>
        <taxon>Cellvibrionales</taxon>
        <taxon>Halieaceae</taxon>
        <taxon>Pseudohalioglobus</taxon>
    </lineage>
</organism>
<evidence type="ECO:0000313" key="6">
    <source>
        <dbReference type="Proteomes" id="UP000323708"/>
    </source>
</evidence>
<dbReference type="SUPFAM" id="SSF46689">
    <property type="entry name" value="Homeodomain-like"/>
    <property type="match status" value="1"/>
</dbReference>
<dbReference type="GO" id="GO:0000976">
    <property type="term" value="F:transcription cis-regulatory region binding"/>
    <property type="evidence" value="ECO:0007669"/>
    <property type="project" value="TreeGrafter"/>
</dbReference>
<evidence type="ECO:0000313" key="5">
    <source>
        <dbReference type="EMBL" id="KAA1193306.1"/>
    </source>
</evidence>
<dbReference type="AlphaFoldDB" id="A0A5B0X228"/>
<protein>
    <submittedName>
        <fullName evidence="5">AraC family transcriptional regulator</fullName>
    </submittedName>
</protein>
<keyword evidence="2" id="KW-0238">DNA-binding</keyword>
<reference evidence="5 6" key="1">
    <citation type="submission" date="2019-09" db="EMBL/GenBank/DDBJ databases">
        <authorList>
            <person name="Chen X.-Y."/>
        </authorList>
    </citation>
    <scope>NUCLEOTIDE SEQUENCE [LARGE SCALE GENOMIC DNA]</scope>
    <source>
        <strain evidence="5 6">NY5</strain>
    </source>
</reference>
<keyword evidence="6" id="KW-1185">Reference proteome</keyword>
<dbReference type="Proteomes" id="UP000323708">
    <property type="component" value="Unassembled WGS sequence"/>
</dbReference>
<proteinExistence type="predicted"/>
<dbReference type="GO" id="GO:0005829">
    <property type="term" value="C:cytosol"/>
    <property type="evidence" value="ECO:0007669"/>
    <property type="project" value="TreeGrafter"/>
</dbReference>
<evidence type="ECO:0000256" key="2">
    <source>
        <dbReference type="ARBA" id="ARBA00023125"/>
    </source>
</evidence>